<evidence type="ECO:0000313" key="4">
    <source>
        <dbReference type="Proteomes" id="UP001597045"/>
    </source>
</evidence>
<dbReference type="Pfam" id="PF00478">
    <property type="entry name" value="IMPDH"/>
    <property type="match status" value="1"/>
</dbReference>
<dbReference type="EMBL" id="JBHTIS010002680">
    <property type="protein sequence ID" value="MFD1050203.1"/>
    <property type="molecule type" value="Genomic_DNA"/>
</dbReference>
<organism evidence="3 4">
    <name type="scientific">Kibdelosporangium lantanae</name>
    <dbReference type="NCBI Taxonomy" id="1497396"/>
    <lineage>
        <taxon>Bacteria</taxon>
        <taxon>Bacillati</taxon>
        <taxon>Actinomycetota</taxon>
        <taxon>Actinomycetes</taxon>
        <taxon>Pseudonocardiales</taxon>
        <taxon>Pseudonocardiaceae</taxon>
        <taxon>Kibdelosporangium</taxon>
    </lineage>
</organism>
<feature type="non-terminal residue" evidence="3">
    <location>
        <position position="75"/>
    </location>
</feature>
<accession>A0ABW3MJA7</accession>
<dbReference type="InterPro" id="IPR013785">
    <property type="entry name" value="Aldolase_TIM"/>
</dbReference>
<comment type="caution">
    <text evidence="3">The sequence shown here is derived from an EMBL/GenBank/DDBJ whole genome shotgun (WGS) entry which is preliminary data.</text>
</comment>
<feature type="domain" description="IMP dehydrogenase/GMP reductase" evidence="2">
    <location>
        <begin position="18"/>
        <end position="75"/>
    </location>
</feature>
<dbReference type="EC" id="1.1.1.205" evidence="3"/>
<gene>
    <name evidence="3" type="ORF">ACFQ1S_34125</name>
</gene>
<reference evidence="4" key="1">
    <citation type="journal article" date="2019" name="Int. J. Syst. Evol. Microbiol.">
        <title>The Global Catalogue of Microorganisms (GCM) 10K type strain sequencing project: providing services to taxonomists for standard genome sequencing and annotation.</title>
        <authorList>
            <consortium name="The Broad Institute Genomics Platform"/>
            <consortium name="The Broad Institute Genome Sequencing Center for Infectious Disease"/>
            <person name="Wu L."/>
            <person name="Ma J."/>
        </authorList>
    </citation>
    <scope>NUCLEOTIDE SEQUENCE [LARGE SCALE GENOMIC DNA]</scope>
    <source>
        <strain evidence="4">JCM 31486</strain>
    </source>
</reference>
<evidence type="ECO:0000256" key="1">
    <source>
        <dbReference type="ARBA" id="ARBA00005502"/>
    </source>
</evidence>
<dbReference type="InterPro" id="IPR001093">
    <property type="entry name" value="IMP_DH_GMPRt"/>
</dbReference>
<dbReference type="PANTHER" id="PTHR11911:SF111">
    <property type="entry name" value="INOSINE-5'-MONOPHOSPHATE DEHYDROGENASE"/>
    <property type="match status" value="1"/>
</dbReference>
<keyword evidence="4" id="KW-1185">Reference proteome</keyword>
<keyword evidence="3" id="KW-0560">Oxidoreductase</keyword>
<dbReference type="SUPFAM" id="SSF51412">
    <property type="entry name" value="Inosine monophosphate dehydrogenase (IMPDH)"/>
    <property type="match status" value="1"/>
</dbReference>
<dbReference type="InterPro" id="IPR005990">
    <property type="entry name" value="IMP_DH"/>
</dbReference>
<dbReference type="GO" id="GO:0003938">
    <property type="term" value="F:IMP dehydrogenase activity"/>
    <property type="evidence" value="ECO:0007669"/>
    <property type="project" value="UniProtKB-EC"/>
</dbReference>
<comment type="similarity">
    <text evidence="1">Belongs to the IMPDH/GMPR family.</text>
</comment>
<dbReference type="PANTHER" id="PTHR11911">
    <property type="entry name" value="INOSINE-5-MONOPHOSPHATE DEHYDROGENASE RELATED"/>
    <property type="match status" value="1"/>
</dbReference>
<protein>
    <submittedName>
        <fullName evidence="3">IMP dehydrogenase</fullName>
        <ecNumber evidence="3">1.1.1.205</ecNumber>
    </submittedName>
</protein>
<proteinExistence type="inferred from homology"/>
<dbReference type="Proteomes" id="UP001597045">
    <property type="component" value="Unassembled WGS sequence"/>
</dbReference>
<evidence type="ECO:0000313" key="3">
    <source>
        <dbReference type="EMBL" id="MFD1050203.1"/>
    </source>
</evidence>
<dbReference type="Gene3D" id="3.20.20.70">
    <property type="entry name" value="Aldolase class I"/>
    <property type="match status" value="1"/>
</dbReference>
<sequence length="75" mass="7955">MTSELTSDGVPSKFAMLGLTFDDVLLLPAASEVVPSEVDTGTWLSRNVRLKVPLASAAMDTVTESRMAIAMARQG</sequence>
<evidence type="ECO:0000259" key="2">
    <source>
        <dbReference type="Pfam" id="PF00478"/>
    </source>
</evidence>
<name>A0ABW3MJA7_9PSEU</name>